<proteinExistence type="inferred from homology"/>
<dbReference type="EMBL" id="CAEZXZ010000089">
    <property type="protein sequence ID" value="CAB4705145.1"/>
    <property type="molecule type" value="Genomic_DNA"/>
</dbReference>
<protein>
    <submittedName>
        <fullName evidence="2">Unannotated protein</fullName>
    </submittedName>
</protein>
<dbReference type="InterPro" id="IPR002696">
    <property type="entry name" value="Membr_insert_effic_factor_YidD"/>
</dbReference>
<organism evidence="2">
    <name type="scientific">freshwater metagenome</name>
    <dbReference type="NCBI Taxonomy" id="449393"/>
    <lineage>
        <taxon>unclassified sequences</taxon>
        <taxon>metagenomes</taxon>
        <taxon>ecological metagenomes</taxon>
    </lineage>
</organism>
<dbReference type="PANTHER" id="PTHR33383:SF1">
    <property type="entry name" value="MEMBRANE PROTEIN INSERTION EFFICIENCY FACTOR-RELATED"/>
    <property type="match status" value="1"/>
</dbReference>
<dbReference type="NCBIfam" id="TIGR00278">
    <property type="entry name" value="membrane protein insertion efficiency factor YidD"/>
    <property type="match status" value="1"/>
</dbReference>
<dbReference type="PANTHER" id="PTHR33383">
    <property type="entry name" value="MEMBRANE PROTEIN INSERTION EFFICIENCY FACTOR-RELATED"/>
    <property type="match status" value="1"/>
</dbReference>
<accession>A0A6J6Q7H2</accession>
<evidence type="ECO:0000256" key="1">
    <source>
        <dbReference type="SAM" id="MobiDB-lite"/>
    </source>
</evidence>
<evidence type="ECO:0000313" key="2">
    <source>
        <dbReference type="EMBL" id="CAB4705145.1"/>
    </source>
</evidence>
<dbReference type="Pfam" id="PF01809">
    <property type="entry name" value="YidD"/>
    <property type="match status" value="1"/>
</dbReference>
<name>A0A6J6Q7H2_9ZZZZ</name>
<dbReference type="HAMAP" id="MF_00386">
    <property type="entry name" value="UPF0161_YidD"/>
    <property type="match status" value="1"/>
</dbReference>
<dbReference type="AlphaFoldDB" id="A0A6J6Q7H2"/>
<dbReference type="SMART" id="SM01234">
    <property type="entry name" value="Haemolytic"/>
    <property type="match status" value="1"/>
</dbReference>
<gene>
    <name evidence="2" type="ORF">UFOPK2625_00704</name>
</gene>
<feature type="region of interest" description="Disordered" evidence="1">
    <location>
        <begin position="90"/>
        <end position="126"/>
    </location>
</feature>
<sequence>MSWVKSFGRWFLWVWDHSVGWPLKWLELVIIKAYQLAISPLLPASCRFHPSCSSYGFGAIRSHGSLKGAGLAIWRLLRCNPFNGGGVDPVPSAGKWRPEILPDGRQRSIPQPPDVAAGLPVPRTQT</sequence>
<reference evidence="2" key="1">
    <citation type="submission" date="2020-05" db="EMBL/GenBank/DDBJ databases">
        <authorList>
            <person name="Chiriac C."/>
            <person name="Salcher M."/>
            <person name="Ghai R."/>
            <person name="Kavagutti S V."/>
        </authorList>
    </citation>
    <scope>NUCLEOTIDE SEQUENCE</scope>
</reference>
<feature type="compositionally biased region" description="Basic and acidic residues" evidence="1">
    <location>
        <begin position="96"/>
        <end position="106"/>
    </location>
</feature>